<feature type="repeat" description="ANK" evidence="3">
    <location>
        <begin position="325"/>
        <end position="355"/>
    </location>
</feature>
<gene>
    <name evidence="4" type="ORF">SOIL9_66810</name>
</gene>
<sequence length="452" mass="50355">MPRSLPAPTAVERIEVFTHWMGFSSPTVAAKLVIARHNDRFTRERALAEPVSDLPTALISRFLTALQRPTVPELTPELFDVPEQVIREHYGSIWTNDDPSVLVRVTFTDSRQIEIRSTVQHAFMLPLRVVTEAGTSETFDPELSRAIAELLPDEFPEKKRLSGSSGMLQHDIARYWEEQAAPKIEPEEEPVPEEPRTAATLEELDQMFHRIFSREESPEERTKAEQSGRTSERLLKRISLDDVRALIAAGADVNVADDVGQTALMHAAFPPFDQLRFRLLVEAGADVEARRDGATGLHLACSGGEFKAATEWVRAGADVHATTPEGATPLMLAAGWPDIVELLLRRGADVRATDADGHSALVYAILRQRFISAKEQLRSVRLLLAAGADINQPDREGVTPLDHAQRVLDRALLEAEVRRALYPSANLPSYEGWSDRKLAEEVLRLLRVNRAD</sequence>
<dbReference type="PROSITE" id="PS50088">
    <property type="entry name" value="ANK_REPEAT"/>
    <property type="match status" value="3"/>
</dbReference>
<dbReference type="InterPro" id="IPR002110">
    <property type="entry name" value="Ankyrin_rpt"/>
</dbReference>
<dbReference type="InterPro" id="IPR050745">
    <property type="entry name" value="Multifunctional_regulatory"/>
</dbReference>
<dbReference type="InterPro" id="IPR036770">
    <property type="entry name" value="Ankyrin_rpt-contain_sf"/>
</dbReference>
<dbReference type="PRINTS" id="PR01415">
    <property type="entry name" value="ANKYRIN"/>
</dbReference>
<feature type="repeat" description="ANK" evidence="3">
    <location>
        <begin position="292"/>
        <end position="324"/>
    </location>
</feature>
<dbReference type="Pfam" id="PF12796">
    <property type="entry name" value="Ank_2"/>
    <property type="match status" value="1"/>
</dbReference>
<evidence type="ECO:0000256" key="2">
    <source>
        <dbReference type="ARBA" id="ARBA00023043"/>
    </source>
</evidence>
<evidence type="ECO:0000313" key="4">
    <source>
        <dbReference type="EMBL" id="VTR91033.1"/>
    </source>
</evidence>
<organism evidence="4 5">
    <name type="scientific">Gemmata massiliana</name>
    <dbReference type="NCBI Taxonomy" id="1210884"/>
    <lineage>
        <taxon>Bacteria</taxon>
        <taxon>Pseudomonadati</taxon>
        <taxon>Planctomycetota</taxon>
        <taxon>Planctomycetia</taxon>
        <taxon>Gemmatales</taxon>
        <taxon>Gemmataceae</taxon>
        <taxon>Gemmata</taxon>
    </lineage>
</organism>
<evidence type="ECO:0000256" key="1">
    <source>
        <dbReference type="ARBA" id="ARBA00022737"/>
    </source>
</evidence>
<dbReference type="PANTHER" id="PTHR24189">
    <property type="entry name" value="MYOTROPHIN"/>
    <property type="match status" value="1"/>
</dbReference>
<dbReference type="SMART" id="SM00248">
    <property type="entry name" value="ANK"/>
    <property type="match status" value="4"/>
</dbReference>
<keyword evidence="2 3" id="KW-0040">ANK repeat</keyword>
<dbReference type="AlphaFoldDB" id="A0A6P2CQ55"/>
<dbReference type="EMBL" id="LR593886">
    <property type="protein sequence ID" value="VTR91033.1"/>
    <property type="molecule type" value="Genomic_DNA"/>
</dbReference>
<name>A0A6P2CQ55_9BACT</name>
<protein>
    <submittedName>
        <fullName evidence="4">Uncharacterized protein</fullName>
    </submittedName>
</protein>
<dbReference type="Proteomes" id="UP000464178">
    <property type="component" value="Chromosome"/>
</dbReference>
<reference evidence="4 5" key="1">
    <citation type="submission" date="2019-05" db="EMBL/GenBank/DDBJ databases">
        <authorList>
            <consortium name="Science for Life Laboratories"/>
        </authorList>
    </citation>
    <scope>NUCLEOTIDE SEQUENCE [LARGE SCALE GENOMIC DNA]</scope>
    <source>
        <strain evidence="4">Soil9</strain>
    </source>
</reference>
<accession>A0A6P2CQ55</accession>
<keyword evidence="5" id="KW-1185">Reference proteome</keyword>
<dbReference type="PANTHER" id="PTHR24189:SF50">
    <property type="entry name" value="ANKYRIN REPEAT AND SOCS BOX PROTEIN 2"/>
    <property type="match status" value="1"/>
</dbReference>
<dbReference type="KEGG" id="gms:SOIL9_66810"/>
<keyword evidence="1" id="KW-0677">Repeat</keyword>
<dbReference type="SUPFAM" id="SSF48403">
    <property type="entry name" value="Ankyrin repeat"/>
    <property type="match status" value="1"/>
</dbReference>
<evidence type="ECO:0000313" key="5">
    <source>
        <dbReference type="Proteomes" id="UP000464178"/>
    </source>
</evidence>
<dbReference type="Gene3D" id="1.25.40.20">
    <property type="entry name" value="Ankyrin repeat-containing domain"/>
    <property type="match status" value="2"/>
</dbReference>
<dbReference type="RefSeq" id="WP_162666089.1">
    <property type="nucleotide sequence ID" value="NZ_LR593886.1"/>
</dbReference>
<feature type="repeat" description="ANK" evidence="3">
    <location>
        <begin position="356"/>
        <end position="395"/>
    </location>
</feature>
<evidence type="ECO:0000256" key="3">
    <source>
        <dbReference type="PROSITE-ProRule" id="PRU00023"/>
    </source>
</evidence>
<proteinExistence type="predicted"/>